<feature type="transmembrane region" description="Helical" evidence="9">
    <location>
        <begin position="28"/>
        <end position="50"/>
    </location>
</feature>
<comment type="subcellular location">
    <subcellularLocation>
        <location evidence="1 9">Cell inner membrane</location>
        <topology evidence="1 9">Multi-pass membrane protein</topology>
    </subcellularLocation>
</comment>
<dbReference type="GO" id="GO:0022857">
    <property type="term" value="F:transmembrane transporter activity"/>
    <property type="evidence" value="ECO:0007669"/>
    <property type="project" value="UniProtKB-UniRule"/>
</dbReference>
<accession>K2H9F6</accession>
<evidence type="ECO:0000256" key="8">
    <source>
        <dbReference type="ARBA" id="ARBA00038436"/>
    </source>
</evidence>
<dbReference type="PANTHER" id="PTHR35011">
    <property type="entry name" value="2,3-DIKETO-L-GULONATE TRAP TRANSPORTER SMALL PERMEASE PROTEIN YIAM"/>
    <property type="match status" value="1"/>
</dbReference>
<dbReference type="OrthoDB" id="6385730at2"/>
<keyword evidence="2 9" id="KW-0813">Transport</keyword>
<keyword evidence="12" id="KW-1185">Reference proteome</keyword>
<evidence type="ECO:0000256" key="3">
    <source>
        <dbReference type="ARBA" id="ARBA00022475"/>
    </source>
</evidence>
<evidence type="ECO:0000256" key="4">
    <source>
        <dbReference type="ARBA" id="ARBA00022519"/>
    </source>
</evidence>
<evidence type="ECO:0000256" key="7">
    <source>
        <dbReference type="ARBA" id="ARBA00023136"/>
    </source>
</evidence>
<comment type="subunit">
    <text evidence="9">The complex comprises the extracytoplasmic solute receptor protein and the two transmembrane proteins.</text>
</comment>
<evidence type="ECO:0000313" key="11">
    <source>
        <dbReference type="EMBL" id="EKE43242.1"/>
    </source>
</evidence>
<keyword evidence="3" id="KW-1003">Cell membrane</keyword>
<proteinExistence type="inferred from homology"/>
<dbReference type="RefSeq" id="WP_007427985.1">
    <property type="nucleotide sequence ID" value="NZ_AMGO01000068.1"/>
</dbReference>
<gene>
    <name evidence="11" type="ORF">OCGS_2833</name>
</gene>
<evidence type="ECO:0000256" key="2">
    <source>
        <dbReference type="ARBA" id="ARBA00022448"/>
    </source>
</evidence>
<evidence type="ECO:0000256" key="5">
    <source>
        <dbReference type="ARBA" id="ARBA00022692"/>
    </source>
</evidence>
<evidence type="ECO:0000256" key="1">
    <source>
        <dbReference type="ARBA" id="ARBA00004429"/>
    </source>
</evidence>
<keyword evidence="5 9" id="KW-0812">Transmembrane</keyword>
<comment type="function">
    <text evidence="9">Part of the tripartite ATP-independent periplasmic (TRAP) transport system.</text>
</comment>
<dbReference type="PANTHER" id="PTHR35011:SF10">
    <property type="entry name" value="TRAP TRANSPORTER SMALL PERMEASE PROTEIN"/>
    <property type="match status" value="1"/>
</dbReference>
<dbReference type="AlphaFoldDB" id="K2H9F6"/>
<sequence>MNDRNGTAPRDRAAPNELLRVLRRIEGAMTALAALAIFAMAAFICYGVIARNVLNISVSDETVIVGELMIAALVLPLARVAAERGFIVVELMTHRFAMRHRIALSALTVLVGLMAALPIAYAGLIAFQGAWSSGSFYFGVLNWPEWPGKLAFLAGYVLFTLRLLVLLVADLRDPPGTGAGAA</sequence>
<comment type="similarity">
    <text evidence="8 9">Belongs to the TRAP transporter small permease family.</text>
</comment>
<feature type="domain" description="Tripartite ATP-independent periplasmic transporters DctQ component" evidence="10">
    <location>
        <begin position="40"/>
        <end position="172"/>
    </location>
</feature>
<evidence type="ECO:0000256" key="9">
    <source>
        <dbReference type="RuleBase" id="RU369079"/>
    </source>
</evidence>
<protein>
    <recommendedName>
        <fullName evidence="9">TRAP transporter small permease protein</fullName>
    </recommendedName>
</protein>
<evidence type="ECO:0000256" key="6">
    <source>
        <dbReference type="ARBA" id="ARBA00022989"/>
    </source>
</evidence>
<evidence type="ECO:0000313" key="12">
    <source>
        <dbReference type="Proteomes" id="UP000006765"/>
    </source>
</evidence>
<comment type="caution">
    <text evidence="11">The sequence shown here is derived from an EMBL/GenBank/DDBJ whole genome shotgun (WGS) entry which is preliminary data.</text>
</comment>
<evidence type="ECO:0000259" key="10">
    <source>
        <dbReference type="Pfam" id="PF04290"/>
    </source>
</evidence>
<feature type="transmembrane region" description="Helical" evidence="9">
    <location>
        <begin position="150"/>
        <end position="169"/>
    </location>
</feature>
<feature type="transmembrane region" description="Helical" evidence="9">
    <location>
        <begin position="62"/>
        <end position="82"/>
    </location>
</feature>
<dbReference type="GO" id="GO:0005886">
    <property type="term" value="C:plasma membrane"/>
    <property type="evidence" value="ECO:0007669"/>
    <property type="project" value="UniProtKB-SubCell"/>
</dbReference>
<reference evidence="11 12" key="1">
    <citation type="journal article" date="2012" name="J. Bacteriol.">
        <title>Draft Genome Sequence of Oceaniovalibus guishaninsula JLT2003T.</title>
        <authorList>
            <person name="Tang K."/>
            <person name="Liu K."/>
            <person name="Jiao N."/>
        </authorList>
    </citation>
    <scope>NUCLEOTIDE SEQUENCE [LARGE SCALE GENOMIC DNA]</scope>
    <source>
        <strain evidence="11 12">JLT2003</strain>
    </source>
</reference>
<dbReference type="STRING" id="1231392.OCGS_2833"/>
<dbReference type="eggNOG" id="COG4665">
    <property type="taxonomic scope" value="Bacteria"/>
</dbReference>
<keyword evidence="6 9" id="KW-1133">Transmembrane helix</keyword>
<keyword evidence="7 9" id="KW-0472">Membrane</keyword>
<name>K2H9F6_9RHOB</name>
<keyword evidence="4 9" id="KW-0997">Cell inner membrane</keyword>
<dbReference type="Pfam" id="PF04290">
    <property type="entry name" value="DctQ"/>
    <property type="match status" value="1"/>
</dbReference>
<organism evidence="11 12">
    <name type="scientific">Oceaniovalibus guishaninsula JLT2003</name>
    <dbReference type="NCBI Taxonomy" id="1231392"/>
    <lineage>
        <taxon>Bacteria</taxon>
        <taxon>Pseudomonadati</taxon>
        <taxon>Pseudomonadota</taxon>
        <taxon>Alphaproteobacteria</taxon>
        <taxon>Rhodobacterales</taxon>
        <taxon>Roseobacteraceae</taxon>
        <taxon>Oceaniovalibus</taxon>
    </lineage>
</organism>
<dbReference type="InterPro" id="IPR055348">
    <property type="entry name" value="DctQ"/>
</dbReference>
<dbReference type="GO" id="GO:0015740">
    <property type="term" value="P:C4-dicarboxylate transport"/>
    <property type="evidence" value="ECO:0007669"/>
    <property type="project" value="TreeGrafter"/>
</dbReference>
<dbReference type="EMBL" id="AMGO01000068">
    <property type="protein sequence ID" value="EKE43242.1"/>
    <property type="molecule type" value="Genomic_DNA"/>
</dbReference>
<dbReference type="InterPro" id="IPR007387">
    <property type="entry name" value="TRAP_DctQ"/>
</dbReference>
<dbReference type="Proteomes" id="UP000006765">
    <property type="component" value="Unassembled WGS sequence"/>
</dbReference>
<feature type="transmembrane region" description="Helical" evidence="9">
    <location>
        <begin position="102"/>
        <end position="130"/>
    </location>
</feature>